<name>A0A3M2JHI5_9CELL</name>
<comment type="caution">
    <text evidence="2">The sequence shown here is derived from an EMBL/GenBank/DDBJ whole genome shotgun (WGS) entry which is preliminary data.</text>
</comment>
<keyword evidence="1" id="KW-1133">Transmembrane helix</keyword>
<accession>A0A3M2JHI5</accession>
<feature type="transmembrane region" description="Helical" evidence="1">
    <location>
        <begin position="80"/>
        <end position="100"/>
    </location>
</feature>
<dbReference type="AlphaFoldDB" id="A0A3M2JHI5"/>
<protein>
    <submittedName>
        <fullName evidence="2">Uncharacterized protein</fullName>
    </submittedName>
</protein>
<organism evidence="2 3">
    <name type="scientific">Cellulomonas triticagri</name>
    <dbReference type="NCBI Taxonomy" id="2483352"/>
    <lineage>
        <taxon>Bacteria</taxon>
        <taxon>Bacillati</taxon>
        <taxon>Actinomycetota</taxon>
        <taxon>Actinomycetes</taxon>
        <taxon>Micrococcales</taxon>
        <taxon>Cellulomonadaceae</taxon>
        <taxon>Cellulomonas</taxon>
    </lineage>
</organism>
<evidence type="ECO:0000256" key="1">
    <source>
        <dbReference type="SAM" id="Phobius"/>
    </source>
</evidence>
<keyword evidence="1" id="KW-0472">Membrane</keyword>
<reference evidence="2 3" key="1">
    <citation type="submission" date="2018-10" db="EMBL/GenBank/DDBJ databases">
        <title>Isolation, diversity and antifungal activity of actinobacteria from wheat.</title>
        <authorList>
            <person name="Han C."/>
        </authorList>
    </citation>
    <scope>NUCLEOTIDE SEQUENCE [LARGE SCALE GENOMIC DNA]</scope>
    <source>
        <strain evidence="2 3">NEAU-YY56</strain>
    </source>
</reference>
<proteinExistence type="predicted"/>
<feature type="transmembrane region" description="Helical" evidence="1">
    <location>
        <begin position="54"/>
        <end position="74"/>
    </location>
</feature>
<gene>
    <name evidence="2" type="ORF">EBM89_09180</name>
</gene>
<feature type="transmembrane region" description="Helical" evidence="1">
    <location>
        <begin position="27"/>
        <end position="47"/>
    </location>
</feature>
<keyword evidence="1" id="KW-0812">Transmembrane</keyword>
<feature type="non-terminal residue" evidence="2">
    <location>
        <position position="165"/>
    </location>
</feature>
<keyword evidence="3" id="KW-1185">Reference proteome</keyword>
<dbReference type="Proteomes" id="UP000269289">
    <property type="component" value="Unassembled WGS sequence"/>
</dbReference>
<sequence length="165" mass="15813">MTTAVLATLVAVAGVLGDVSVAGRDGVVLAALLVVLSGVLALGWPVVAGLPARVGSGVVIGLTGIAAVAVVHVATGEPLLGDLPVVFAGAVLASFVAELARRDGRERLVESVAGTVAGALAPVCAAGWLAAERTVAGDAVVVTGAVALAVASALTALPLRGWAGA</sequence>
<feature type="transmembrane region" description="Helical" evidence="1">
    <location>
        <begin position="137"/>
        <end position="159"/>
    </location>
</feature>
<evidence type="ECO:0000313" key="2">
    <source>
        <dbReference type="EMBL" id="RMI09748.1"/>
    </source>
</evidence>
<dbReference type="EMBL" id="RFFI01000041">
    <property type="protein sequence ID" value="RMI09748.1"/>
    <property type="molecule type" value="Genomic_DNA"/>
</dbReference>
<feature type="transmembrane region" description="Helical" evidence="1">
    <location>
        <begin position="112"/>
        <end position="131"/>
    </location>
</feature>
<evidence type="ECO:0000313" key="3">
    <source>
        <dbReference type="Proteomes" id="UP000269289"/>
    </source>
</evidence>